<dbReference type="Pfam" id="PF00175">
    <property type="entry name" value="NAD_binding_1"/>
    <property type="match status" value="1"/>
</dbReference>
<dbReference type="InterPro" id="IPR019480">
    <property type="entry name" value="Dihydroorotate_DH_Fe-S-bd"/>
</dbReference>
<dbReference type="GO" id="GO:0051537">
    <property type="term" value="F:2 iron, 2 sulfur cluster binding"/>
    <property type="evidence" value="ECO:0007669"/>
    <property type="project" value="UniProtKB-KW"/>
</dbReference>
<dbReference type="InterPro" id="IPR039261">
    <property type="entry name" value="FNR_nucleotide-bd"/>
</dbReference>
<dbReference type="SUPFAM" id="SSF63380">
    <property type="entry name" value="Riboflavin synthase domain-like"/>
    <property type="match status" value="1"/>
</dbReference>
<keyword evidence="1" id="KW-0001">2Fe-2S</keyword>
<protein>
    <submittedName>
        <fullName evidence="3">Dihydroorotate dehydrogenase electron transfer subunit</fullName>
    </submittedName>
</protein>
<evidence type="ECO:0000256" key="1">
    <source>
        <dbReference type="PIRSR" id="PIRSR006816-2"/>
    </source>
</evidence>
<dbReference type="PROSITE" id="PS51384">
    <property type="entry name" value="FAD_FR"/>
    <property type="match status" value="1"/>
</dbReference>
<dbReference type="Gene3D" id="2.40.30.10">
    <property type="entry name" value="Translation factors"/>
    <property type="match status" value="1"/>
</dbReference>
<dbReference type="PRINTS" id="PR00410">
    <property type="entry name" value="PHEHYDRXLASE"/>
</dbReference>
<keyword evidence="1" id="KW-0411">Iron-sulfur</keyword>
<dbReference type="InterPro" id="IPR001433">
    <property type="entry name" value="OxRdtase_FAD/NAD-bd"/>
</dbReference>
<dbReference type="InterPro" id="IPR050353">
    <property type="entry name" value="PyrK_electron_transfer"/>
</dbReference>
<organism evidence="3 4">
    <name type="scientific">Candidatus Magasanikbacteria bacterium CG10_big_fil_rev_8_21_14_0_10_40_10</name>
    <dbReference type="NCBI Taxonomy" id="1974648"/>
    <lineage>
        <taxon>Bacteria</taxon>
        <taxon>Candidatus Magasanikiibacteriota</taxon>
    </lineage>
</organism>
<gene>
    <name evidence="3" type="ORF">COU31_02740</name>
</gene>
<sequence length="290" mass="32058">MSVGATSRSTRSEIDIYTYSKKIMDIPQHIKISQIVDETNQVKTFYFDYALGSKPGQFVMLWIPGVDQKPFSIAYDDGQKFGLTVFNRGPLTNKLFQMKVNDCVGIIGPYGTNFSLRPNTRYIMVAGGYGAAPLGFLAEEIAKLNNQIDFLAGARSASDLLFEKRISAINNAKLHIATNDGSQGHCGFVTDLLAEMLARAKDKEKILVATCGPELMEKKVLDICNQYDVNCEVSIERYMKCGIGVCGQCAVDPLGICMCTHGPVVSRELANQITEFGKYHRDKSGKIVYF</sequence>
<reference evidence="4" key="1">
    <citation type="submission" date="2017-09" db="EMBL/GenBank/DDBJ databases">
        <title>Depth-based differentiation of microbial function through sediment-hosted aquifers and enrichment of novel symbionts in the deep terrestrial subsurface.</title>
        <authorList>
            <person name="Probst A.J."/>
            <person name="Ladd B."/>
            <person name="Jarett J.K."/>
            <person name="Geller-Mcgrath D.E."/>
            <person name="Sieber C.M.K."/>
            <person name="Emerson J.B."/>
            <person name="Anantharaman K."/>
            <person name="Thomas B.C."/>
            <person name="Malmstrom R."/>
            <person name="Stieglmeier M."/>
            <person name="Klingl A."/>
            <person name="Woyke T."/>
            <person name="Ryan C.M."/>
            <person name="Banfield J.F."/>
        </authorList>
    </citation>
    <scope>NUCLEOTIDE SEQUENCE [LARGE SCALE GENOMIC DNA]</scope>
</reference>
<dbReference type="GO" id="GO:0016491">
    <property type="term" value="F:oxidoreductase activity"/>
    <property type="evidence" value="ECO:0007669"/>
    <property type="project" value="InterPro"/>
</dbReference>
<feature type="binding site" evidence="1">
    <location>
        <position position="259"/>
    </location>
    <ligand>
        <name>[2Fe-2S] cluster</name>
        <dbReference type="ChEBI" id="CHEBI:190135"/>
    </ligand>
</feature>
<keyword evidence="1" id="KW-0479">Metal-binding</keyword>
<dbReference type="PIRSF" id="PIRSF006816">
    <property type="entry name" value="Cyc3_hyd_g"/>
    <property type="match status" value="1"/>
</dbReference>
<dbReference type="EMBL" id="PFBX01000026">
    <property type="protein sequence ID" value="PIT87464.1"/>
    <property type="molecule type" value="Genomic_DNA"/>
</dbReference>
<dbReference type="PANTHER" id="PTHR43513">
    <property type="entry name" value="DIHYDROOROTATE DEHYDROGENASE B (NAD(+)), ELECTRON TRANSFER SUBUNIT"/>
    <property type="match status" value="1"/>
</dbReference>
<keyword evidence="1" id="KW-0408">Iron</keyword>
<dbReference type="InterPro" id="IPR012165">
    <property type="entry name" value="Cyt_c3_hydrogenase_gsu"/>
</dbReference>
<dbReference type="GO" id="GO:0046872">
    <property type="term" value="F:metal ion binding"/>
    <property type="evidence" value="ECO:0007669"/>
    <property type="project" value="UniProtKB-KW"/>
</dbReference>
<dbReference type="InterPro" id="IPR017938">
    <property type="entry name" value="Riboflavin_synthase-like_b-brl"/>
</dbReference>
<dbReference type="InterPro" id="IPR017927">
    <property type="entry name" value="FAD-bd_FR_type"/>
</dbReference>
<comment type="cofactor">
    <cofactor evidence="1">
        <name>[2Fe-2S] cluster</name>
        <dbReference type="ChEBI" id="CHEBI:190135"/>
    </cofactor>
    <text evidence="1">Binds 1 [2Fe-2S] cluster per subunit.</text>
</comment>
<comment type="caution">
    <text evidence="3">The sequence shown here is derived from an EMBL/GenBank/DDBJ whole genome shotgun (WGS) entry which is preliminary data.</text>
</comment>
<dbReference type="AlphaFoldDB" id="A0A2M6W3U2"/>
<name>A0A2M6W3U2_9BACT</name>
<proteinExistence type="predicted"/>
<dbReference type="SUPFAM" id="SSF52343">
    <property type="entry name" value="Ferredoxin reductase-like, C-terminal NADP-linked domain"/>
    <property type="match status" value="1"/>
</dbReference>
<dbReference type="Gene3D" id="3.40.50.80">
    <property type="entry name" value="Nucleotide-binding domain of ferredoxin-NADP reductase (FNR) module"/>
    <property type="match status" value="1"/>
</dbReference>
<evidence type="ECO:0000259" key="2">
    <source>
        <dbReference type="PROSITE" id="PS51384"/>
    </source>
</evidence>
<evidence type="ECO:0000313" key="4">
    <source>
        <dbReference type="Proteomes" id="UP000231183"/>
    </source>
</evidence>
<evidence type="ECO:0000313" key="3">
    <source>
        <dbReference type="EMBL" id="PIT87464.1"/>
    </source>
</evidence>
<feature type="binding site" evidence="1">
    <location>
        <position position="249"/>
    </location>
    <ligand>
        <name>[2Fe-2S] cluster</name>
        <dbReference type="ChEBI" id="CHEBI:190135"/>
    </ligand>
</feature>
<dbReference type="PANTHER" id="PTHR43513:SF3">
    <property type="entry name" value="DIHYDROOROTATE DEHYDROGENASE B (NAD(+)), ELECTRON TRANSFER SUBUNIT-RELATED"/>
    <property type="match status" value="1"/>
</dbReference>
<dbReference type="GO" id="GO:0006221">
    <property type="term" value="P:pyrimidine nucleotide biosynthetic process"/>
    <property type="evidence" value="ECO:0007669"/>
    <property type="project" value="InterPro"/>
</dbReference>
<dbReference type="Pfam" id="PF10418">
    <property type="entry name" value="DHODB_Fe-S_bind"/>
    <property type="match status" value="1"/>
</dbReference>
<dbReference type="GO" id="GO:0050660">
    <property type="term" value="F:flavin adenine dinucleotide binding"/>
    <property type="evidence" value="ECO:0007669"/>
    <property type="project" value="InterPro"/>
</dbReference>
<feature type="binding site" evidence="1">
    <location>
        <position position="241"/>
    </location>
    <ligand>
        <name>[2Fe-2S] cluster</name>
        <dbReference type="ChEBI" id="CHEBI:190135"/>
    </ligand>
</feature>
<accession>A0A2M6W3U2</accession>
<dbReference type="NCBIfam" id="NF000796">
    <property type="entry name" value="PRK00054.1-1"/>
    <property type="match status" value="1"/>
</dbReference>
<feature type="binding site" evidence="1">
    <location>
        <position position="246"/>
    </location>
    <ligand>
        <name>[2Fe-2S] cluster</name>
        <dbReference type="ChEBI" id="CHEBI:190135"/>
    </ligand>
</feature>
<feature type="domain" description="FAD-binding FR-type" evidence="2">
    <location>
        <begin position="25"/>
        <end position="116"/>
    </location>
</feature>
<dbReference type="Proteomes" id="UP000231183">
    <property type="component" value="Unassembled WGS sequence"/>
</dbReference>